<keyword evidence="1" id="KW-1133">Transmembrane helix</keyword>
<feature type="transmembrane region" description="Helical" evidence="1">
    <location>
        <begin position="135"/>
        <end position="156"/>
    </location>
</feature>
<name>A0A3S0TYH7_9MOLU</name>
<protein>
    <submittedName>
        <fullName evidence="2">ABC transporter permease</fullName>
    </submittedName>
</protein>
<accession>A0A3S0TYH7</accession>
<feature type="transmembrane region" description="Helical" evidence="1">
    <location>
        <begin position="106"/>
        <end position="128"/>
    </location>
</feature>
<reference evidence="2 3" key="1">
    <citation type="journal article" date="2019" name="Genome Biol. Evol.">
        <title>Toxin and genome evolution in a Drosophila defensive symbiosis.</title>
        <authorList>
            <person name="Ballinger M.J."/>
            <person name="Gawryluk R.M."/>
            <person name="Perlman S.J."/>
        </authorList>
    </citation>
    <scope>NUCLEOTIDE SEQUENCE [LARGE SCALE GENOMIC DNA]</scope>
    <source>
        <strain evidence="3">sNeo</strain>
    </source>
</reference>
<gene>
    <name evidence="2" type="ORF">D6D54_03185</name>
</gene>
<comment type="caution">
    <text evidence="2">The sequence shown here is derived from an EMBL/GenBank/DDBJ whole genome shotgun (WGS) entry which is preliminary data.</text>
</comment>
<proteinExistence type="predicted"/>
<feature type="transmembrane region" description="Helical" evidence="1">
    <location>
        <begin position="65"/>
        <end position="86"/>
    </location>
</feature>
<dbReference type="Proteomes" id="UP000274545">
    <property type="component" value="Unassembled WGS sequence"/>
</dbReference>
<dbReference type="AlphaFoldDB" id="A0A3S0TYH7"/>
<dbReference type="EMBL" id="RAHC01000002">
    <property type="protein sequence ID" value="RUP77567.1"/>
    <property type="molecule type" value="Genomic_DNA"/>
</dbReference>
<sequence length="442" mass="49712">MKYSETAKSVFSIYSWIWYMLYFGLTSMFIGFKAVQLVRDEIDDGTLLIFSSIPILRTRMIIEKWLALQFLCLVYSVIILLVPPLISLGMGPKGAALGKVILSKINFMILTSFILQLFLTTIGILISLGLNSKGVIGILFTVGFLTVIGAMIPFIYNSTKFSDKCSAYLMQTTDLAKSPVKFNNSELIKTYHNILDPVGWPAWSYYNNKLQLNINSSLDANTAGSFNVTSLVNNIDTAIQNALTANPGATEINWEQFVAEVKKDSTSYPKLAKLINNNVLEFDGYNPKPFTEMERGNNKVKFSNNTDKGINILGQFYQELASGTPLIVSSTKPSSTKLNLNKIDESKLTSNTSKQIYKIMKTMYDKGVFLPTIIGYDYNSYRSNSYSDLLGPNVITNFIVAVLSNDSHKHFRDFCSIPHTLYIQIDGTYLKMWNEKKTEKKK</sequence>
<evidence type="ECO:0000313" key="2">
    <source>
        <dbReference type="EMBL" id="RUP77567.1"/>
    </source>
</evidence>
<evidence type="ECO:0000313" key="3">
    <source>
        <dbReference type="Proteomes" id="UP000274545"/>
    </source>
</evidence>
<feature type="transmembrane region" description="Helical" evidence="1">
    <location>
        <begin position="13"/>
        <end position="32"/>
    </location>
</feature>
<keyword evidence="1" id="KW-0812">Transmembrane</keyword>
<keyword evidence="1" id="KW-0472">Membrane</keyword>
<evidence type="ECO:0000256" key="1">
    <source>
        <dbReference type="SAM" id="Phobius"/>
    </source>
</evidence>
<organism evidence="2 3">
    <name type="scientific">Spiroplasma poulsonii</name>
    <dbReference type="NCBI Taxonomy" id="2138"/>
    <lineage>
        <taxon>Bacteria</taxon>
        <taxon>Bacillati</taxon>
        <taxon>Mycoplasmatota</taxon>
        <taxon>Mollicutes</taxon>
        <taxon>Entomoplasmatales</taxon>
        <taxon>Spiroplasmataceae</taxon>
        <taxon>Spiroplasma</taxon>
    </lineage>
</organism>